<dbReference type="PANTHER" id="PTHR21569:SF1">
    <property type="entry name" value="SMALL RIBOSOMAL SUBUNIT PROTEIN US9M"/>
    <property type="match status" value="1"/>
</dbReference>
<dbReference type="FunFam" id="3.30.230.10:FF:000001">
    <property type="entry name" value="30S ribosomal protein S9"/>
    <property type="match status" value="1"/>
</dbReference>
<feature type="region of interest" description="Disordered" evidence="7">
    <location>
        <begin position="99"/>
        <end position="130"/>
    </location>
</feature>
<dbReference type="RefSeq" id="WP_286136101.1">
    <property type="nucleotide sequence ID" value="NZ_BRPL01000002.1"/>
</dbReference>
<reference evidence="8" key="2">
    <citation type="journal article" date="2023" name="PLoS ONE">
        <title>Philodulcilactobacillus myokoensis gen. nov., sp. nov., a fructophilic, acidophilic, and agar-phobic lactic acid bacterium isolated from fermented vegetable extracts.</title>
        <authorList>
            <person name="Kouya T."/>
            <person name="Ishiyama Y."/>
            <person name="Ohashi S."/>
            <person name="Kumakubo R."/>
            <person name="Yamazaki T."/>
            <person name="Otaki T."/>
        </authorList>
    </citation>
    <scope>NUCLEOTIDE SEQUENCE</scope>
    <source>
        <strain evidence="8">WR16-4</strain>
    </source>
</reference>
<dbReference type="PANTHER" id="PTHR21569">
    <property type="entry name" value="RIBOSOMAL PROTEIN S9"/>
    <property type="match status" value="1"/>
</dbReference>
<gene>
    <name evidence="5 8" type="primary">rpsI</name>
    <name evidence="8" type="ORF">WR164_06160</name>
</gene>
<dbReference type="Proteomes" id="UP001144204">
    <property type="component" value="Unassembled WGS sequence"/>
</dbReference>
<evidence type="ECO:0000256" key="5">
    <source>
        <dbReference type="HAMAP-Rule" id="MF_00532"/>
    </source>
</evidence>
<dbReference type="InterPro" id="IPR023035">
    <property type="entry name" value="Ribosomal_uS9_bac/plastid"/>
</dbReference>
<dbReference type="SUPFAM" id="SSF54211">
    <property type="entry name" value="Ribosomal protein S5 domain 2-like"/>
    <property type="match status" value="1"/>
</dbReference>
<dbReference type="EMBL" id="BRPL01000002">
    <property type="protein sequence ID" value="GLB46637.1"/>
    <property type="molecule type" value="Genomic_DNA"/>
</dbReference>
<dbReference type="GO" id="GO:0022627">
    <property type="term" value="C:cytosolic small ribosomal subunit"/>
    <property type="evidence" value="ECO:0007669"/>
    <property type="project" value="TreeGrafter"/>
</dbReference>
<dbReference type="InterPro" id="IPR014721">
    <property type="entry name" value="Ribsml_uS5_D2-typ_fold_subgr"/>
</dbReference>
<accession>A0A9W6B0C5</accession>
<evidence type="ECO:0000256" key="3">
    <source>
        <dbReference type="ARBA" id="ARBA00023274"/>
    </source>
</evidence>
<protein>
    <recommendedName>
        <fullName evidence="4 5">Small ribosomal subunit protein uS9</fullName>
    </recommendedName>
</protein>
<name>A0A9W6B0C5_9LACO</name>
<dbReference type="GO" id="GO:0003723">
    <property type="term" value="F:RNA binding"/>
    <property type="evidence" value="ECO:0007669"/>
    <property type="project" value="TreeGrafter"/>
</dbReference>
<dbReference type="GO" id="GO:0003735">
    <property type="term" value="F:structural constituent of ribosome"/>
    <property type="evidence" value="ECO:0007669"/>
    <property type="project" value="InterPro"/>
</dbReference>
<evidence type="ECO:0000256" key="1">
    <source>
        <dbReference type="ARBA" id="ARBA00005251"/>
    </source>
</evidence>
<dbReference type="Gene3D" id="3.30.230.10">
    <property type="match status" value="1"/>
</dbReference>
<dbReference type="HAMAP" id="MF_00532_B">
    <property type="entry name" value="Ribosomal_uS9_B"/>
    <property type="match status" value="1"/>
</dbReference>
<dbReference type="GO" id="GO:0006412">
    <property type="term" value="P:translation"/>
    <property type="evidence" value="ECO:0007669"/>
    <property type="project" value="UniProtKB-UniRule"/>
</dbReference>
<dbReference type="NCBIfam" id="NF001099">
    <property type="entry name" value="PRK00132.1"/>
    <property type="match status" value="1"/>
</dbReference>
<evidence type="ECO:0000256" key="6">
    <source>
        <dbReference type="RuleBase" id="RU003815"/>
    </source>
</evidence>
<dbReference type="AlphaFoldDB" id="A0A9W6B0C5"/>
<dbReference type="InterPro" id="IPR000754">
    <property type="entry name" value="Ribosomal_uS9"/>
</dbReference>
<evidence type="ECO:0000313" key="8">
    <source>
        <dbReference type="EMBL" id="GLB46637.1"/>
    </source>
</evidence>
<evidence type="ECO:0000256" key="7">
    <source>
        <dbReference type="SAM" id="MobiDB-lite"/>
    </source>
</evidence>
<sequence length="130" mass="14465">MAQVQYNGTGRRKDSVARVRLVPGTGKVIMNKKSIDDYIPFPNLREVVMQPFNVTETLGNYDVLVNVDGGGYSGQAGATRHGIARALLKVDPDFRSPLKKAGLLTRDARMKERKKPGHKKARKSPQFSKR</sequence>
<comment type="caution">
    <text evidence="8">The sequence shown here is derived from an EMBL/GenBank/DDBJ whole genome shotgun (WGS) entry which is preliminary data.</text>
</comment>
<reference evidence="8" key="1">
    <citation type="submission" date="2022-07" db="EMBL/GenBank/DDBJ databases">
        <authorList>
            <person name="Kouya T."/>
            <person name="Ishiyama Y."/>
        </authorList>
    </citation>
    <scope>NUCLEOTIDE SEQUENCE</scope>
    <source>
        <strain evidence="8">WR16-4</strain>
    </source>
</reference>
<evidence type="ECO:0000313" key="9">
    <source>
        <dbReference type="Proteomes" id="UP001144204"/>
    </source>
</evidence>
<organism evidence="8 9">
    <name type="scientific">Philodulcilactobacillus myokoensis</name>
    <dbReference type="NCBI Taxonomy" id="2929573"/>
    <lineage>
        <taxon>Bacteria</taxon>
        <taxon>Bacillati</taxon>
        <taxon>Bacillota</taxon>
        <taxon>Bacilli</taxon>
        <taxon>Lactobacillales</taxon>
        <taxon>Lactobacillaceae</taxon>
        <taxon>Philodulcilactobacillus</taxon>
    </lineage>
</organism>
<keyword evidence="2 5" id="KW-0689">Ribosomal protein</keyword>
<keyword evidence="9" id="KW-1185">Reference proteome</keyword>
<dbReference type="PROSITE" id="PS00360">
    <property type="entry name" value="RIBOSOMAL_S9"/>
    <property type="match status" value="1"/>
</dbReference>
<dbReference type="InterPro" id="IPR020568">
    <property type="entry name" value="Ribosomal_Su5_D2-typ_SF"/>
</dbReference>
<dbReference type="Pfam" id="PF00380">
    <property type="entry name" value="Ribosomal_S9"/>
    <property type="match status" value="1"/>
</dbReference>
<comment type="similarity">
    <text evidence="1 5 6">Belongs to the universal ribosomal protein uS9 family.</text>
</comment>
<proteinExistence type="inferred from homology"/>
<evidence type="ECO:0000256" key="2">
    <source>
        <dbReference type="ARBA" id="ARBA00022980"/>
    </source>
</evidence>
<feature type="compositionally biased region" description="Basic residues" evidence="7">
    <location>
        <begin position="111"/>
        <end position="130"/>
    </location>
</feature>
<dbReference type="InterPro" id="IPR020574">
    <property type="entry name" value="Ribosomal_uS9_CS"/>
</dbReference>
<evidence type="ECO:0000256" key="4">
    <source>
        <dbReference type="ARBA" id="ARBA00035259"/>
    </source>
</evidence>
<keyword evidence="3 5" id="KW-0687">Ribonucleoprotein</keyword>